<dbReference type="PRINTS" id="PR00415">
    <property type="entry name" value="ACONITASE"/>
</dbReference>
<dbReference type="SUPFAM" id="SSF52016">
    <property type="entry name" value="LeuD/IlvD-like"/>
    <property type="match status" value="1"/>
</dbReference>
<dbReference type="FunFam" id="3.20.19.10:FF:000010">
    <property type="entry name" value="Aconitate hydratase"/>
    <property type="match status" value="1"/>
</dbReference>
<dbReference type="Pfam" id="PF00330">
    <property type="entry name" value="Aconitase"/>
    <property type="match status" value="1"/>
</dbReference>
<evidence type="ECO:0000259" key="10">
    <source>
        <dbReference type="Pfam" id="PF00330"/>
    </source>
</evidence>
<gene>
    <name evidence="12" type="ORF">ZEAMMB73_Zm00001d006476</name>
</gene>
<dbReference type="InterPro" id="IPR015928">
    <property type="entry name" value="Aconitase/3IPM_dehydase_swvl"/>
</dbReference>
<dbReference type="InParanoid" id="A0A1D6EWX1"/>
<evidence type="ECO:0000256" key="4">
    <source>
        <dbReference type="ARBA" id="ARBA00022723"/>
    </source>
</evidence>
<keyword evidence="5 9" id="KW-0408">Iron</keyword>
<organism evidence="12">
    <name type="scientific">Zea mays</name>
    <name type="common">Maize</name>
    <dbReference type="NCBI Taxonomy" id="4577"/>
    <lineage>
        <taxon>Eukaryota</taxon>
        <taxon>Viridiplantae</taxon>
        <taxon>Streptophyta</taxon>
        <taxon>Embryophyta</taxon>
        <taxon>Tracheophyta</taxon>
        <taxon>Spermatophyta</taxon>
        <taxon>Magnoliopsida</taxon>
        <taxon>Liliopsida</taxon>
        <taxon>Poales</taxon>
        <taxon>Poaceae</taxon>
        <taxon>PACMAD clade</taxon>
        <taxon>Panicoideae</taxon>
        <taxon>Andropogonodae</taxon>
        <taxon>Andropogoneae</taxon>
        <taxon>Tripsacinae</taxon>
        <taxon>Zea</taxon>
    </lineage>
</organism>
<comment type="function">
    <text evidence="9">Catalyzes the isomerization of citrate to isocitrate via cis-aconitate.</text>
</comment>
<evidence type="ECO:0000256" key="2">
    <source>
        <dbReference type="ARBA" id="ARBA00007185"/>
    </source>
</evidence>
<feature type="domain" description="Aconitase A/isopropylmalate dehydratase small subunit swivel" evidence="11">
    <location>
        <begin position="860"/>
        <end position="921"/>
    </location>
</feature>
<comment type="cofactor">
    <cofactor evidence="1">
        <name>[4Fe-4S] cluster</name>
        <dbReference type="ChEBI" id="CHEBI:49883"/>
    </cofactor>
</comment>
<reference evidence="12" key="1">
    <citation type="submission" date="2015-12" db="EMBL/GenBank/DDBJ databases">
        <title>Update maize B73 reference genome by single molecule sequencing technologies.</title>
        <authorList>
            <consortium name="Maize Genome Sequencing Project"/>
            <person name="Ware D."/>
        </authorList>
    </citation>
    <scope>NUCLEOTIDE SEQUENCE [LARGE SCALE GENOMIC DNA]</scope>
    <source>
        <tissue evidence="12">Seedling</tissue>
    </source>
</reference>
<evidence type="ECO:0000256" key="8">
    <source>
        <dbReference type="ARBA" id="ARBA00023501"/>
    </source>
</evidence>
<evidence type="ECO:0000256" key="7">
    <source>
        <dbReference type="ARBA" id="ARBA00023239"/>
    </source>
</evidence>
<comment type="catalytic activity">
    <reaction evidence="8 9">
        <text>citrate = D-threo-isocitrate</text>
        <dbReference type="Rhea" id="RHEA:10336"/>
        <dbReference type="ChEBI" id="CHEBI:15562"/>
        <dbReference type="ChEBI" id="CHEBI:16947"/>
        <dbReference type="EC" id="4.2.1.3"/>
    </reaction>
</comment>
<evidence type="ECO:0000256" key="5">
    <source>
        <dbReference type="ARBA" id="ARBA00023004"/>
    </source>
</evidence>
<protein>
    <recommendedName>
        <fullName evidence="3 9">Aconitate hydratase</fullName>
        <shortName evidence="9">Aconitase</shortName>
        <ecNumber evidence="3 9">4.2.1.3</ecNumber>
    </recommendedName>
</protein>
<evidence type="ECO:0000259" key="11">
    <source>
        <dbReference type="Pfam" id="PF00694"/>
    </source>
</evidence>
<dbReference type="PANTHER" id="PTHR11670">
    <property type="entry name" value="ACONITASE/IRON-RESPONSIVE ELEMENT FAMILY MEMBER"/>
    <property type="match status" value="1"/>
</dbReference>
<keyword evidence="4" id="KW-0479">Metal-binding</keyword>
<dbReference type="InterPro" id="IPR018136">
    <property type="entry name" value="Aconitase_4Fe-4S_BS"/>
</dbReference>
<keyword evidence="7 9" id="KW-0456">Lyase</keyword>
<sequence>MHRAAASPLRHSLRRLSSCSAATPLVWAARFFVPCSESRLPAFTSSRFLRSAAAAPCRCCSGAAITERPASAWRGVATMADGSSRFGHVLTSLPKPGGGEYGKYYSLPALNDRRIERLPYSIRYLLESAIRNCDGFQITEKDVENIIDWENTAPKLVEIPFKPARVLLQDFTGVPAIVDLASMRDAMARLGDDPGKIDPLIPVDLVIDHSVQADVVRSENALQANMQREFDRNKERFAFLRWGSVAFNNMLIVPPGSGIVHQVNLEYLGRVVFNTDGILYLDSVLGTDSHTTMIDGMGVAGWGVGGIEAEATMLGQPMSMVLPSVVGFKLSGKLRDGVTATDLVLTVTHILRKHGVVGKFVEFYGEGMSELAVANRATIANMSPEYGATMGFFPVDHVTLGYLKLTGRSDEKVEMVEAYLRANNMFVDYNEVSIVVTISDTKGNICPKRPHDHVALKDMKSDWHSCLGNKVGFKGFGVPKEQHDKFVKFTFHGQPAEIRHGSIVIAAITSCTNTSNPSVMLGAGLVAKKACELGLEVNPWIKTSLAPGSGAVTKYLLKSGLQKYLDHLGFNLIGYGCTTCIGNSGELDEDVAKAVTDNDIIAAAVLSGNRNFEGRIHALVRANYLASPPLVVAYALAGTVYIDFETEPIGKGKDGTDVYFKDIWPSNEEIAEVEQSSVLPDMFRSTYEAITQGNPMWNQLSVPKADRFPWDPSSTYIHDPPFFKDITPTPPGPCSIENAYCLLKFGDSITTDHISPAGSIPRDSPAGKYLLERGVQPKDFNSYGSRRGNDEVMARGTFANIRIVNRLLNGEVGPKTIHVPTNEKLFVFDAAMVSSSPSYVSTNILFSIILRQKRHSIRLRYKADGHHTIVLAGEEYGSGSSRDWAAKGPMLLGVKAVIAKSFERIHRSNLVGMGVLPLCFKPGEDADSLGLTGHERYTIRLPTNVSEIQPGQDVQVLSDTGKSFTCKLRIDTMVELAYFDHGGILHYVLRNLVRQQQQ</sequence>
<dbReference type="Gene3D" id="3.30.499.10">
    <property type="entry name" value="Aconitase, domain 3"/>
    <property type="match status" value="2"/>
</dbReference>
<evidence type="ECO:0000256" key="1">
    <source>
        <dbReference type="ARBA" id="ARBA00001966"/>
    </source>
</evidence>
<dbReference type="InterPro" id="IPR015931">
    <property type="entry name" value="Acnase/IPM_dHydase_lsu_aba_1/3"/>
</dbReference>
<dbReference type="ExpressionAtlas" id="A0A1D6EWX1">
    <property type="expression patterns" value="baseline and differential"/>
</dbReference>
<dbReference type="InterPro" id="IPR036008">
    <property type="entry name" value="Aconitase_4Fe-4S_dom"/>
</dbReference>
<feature type="domain" description="Aconitase/3-isopropylmalate dehydratase large subunit alpha/beta/alpha" evidence="10">
    <location>
        <begin position="156"/>
        <end position="638"/>
    </location>
</feature>
<dbReference type="SUPFAM" id="SSF53732">
    <property type="entry name" value="Aconitase iron-sulfur domain"/>
    <property type="match status" value="1"/>
</dbReference>
<accession>A0A1D6EWX1</accession>
<dbReference type="EC" id="4.2.1.3" evidence="3 9"/>
<dbReference type="Gene3D" id="3.20.19.10">
    <property type="entry name" value="Aconitase, domain 4"/>
    <property type="match status" value="2"/>
</dbReference>
<proteinExistence type="inferred from homology"/>
<dbReference type="FunFam" id="3.30.499.10:FF:000002">
    <property type="entry name" value="Aconitate hydratase"/>
    <property type="match status" value="1"/>
</dbReference>
<dbReference type="CDD" id="cd01580">
    <property type="entry name" value="AcnA_IRP_Swivel"/>
    <property type="match status" value="1"/>
</dbReference>
<keyword evidence="9" id="KW-0004">4Fe-4S</keyword>
<dbReference type="CDD" id="cd01586">
    <property type="entry name" value="AcnA_IRP"/>
    <property type="match status" value="1"/>
</dbReference>
<dbReference type="NCBIfam" id="NF009520">
    <property type="entry name" value="PRK12881.1"/>
    <property type="match status" value="1"/>
</dbReference>
<feature type="domain" description="Aconitase A/isopropylmalate dehydratase small subunit swivel" evidence="11">
    <location>
        <begin position="768"/>
        <end position="832"/>
    </location>
</feature>
<evidence type="ECO:0000256" key="6">
    <source>
        <dbReference type="ARBA" id="ARBA00023014"/>
    </source>
</evidence>
<evidence type="ECO:0000313" key="12">
    <source>
        <dbReference type="EMBL" id="ONM23990.1"/>
    </source>
</evidence>
<dbReference type="NCBIfam" id="NF006757">
    <property type="entry name" value="PRK09277.1"/>
    <property type="match status" value="1"/>
</dbReference>
<dbReference type="Pfam" id="PF00694">
    <property type="entry name" value="Aconitase_C"/>
    <property type="match status" value="2"/>
</dbReference>
<dbReference type="GO" id="GO:0051539">
    <property type="term" value="F:4 iron, 4 sulfur cluster binding"/>
    <property type="evidence" value="ECO:0007669"/>
    <property type="project" value="UniProtKB-KW"/>
</dbReference>
<evidence type="ECO:0000256" key="9">
    <source>
        <dbReference type="RuleBase" id="RU361275"/>
    </source>
</evidence>
<dbReference type="FunFam" id="3.30.499.10:FF:000005">
    <property type="entry name" value="cytoplasmic aconitate hydratase"/>
    <property type="match status" value="1"/>
</dbReference>
<dbReference type="InterPro" id="IPR000573">
    <property type="entry name" value="AconitaseA/IPMdHydase_ssu_swvl"/>
</dbReference>
<evidence type="ECO:0000256" key="3">
    <source>
        <dbReference type="ARBA" id="ARBA00012926"/>
    </source>
</evidence>
<dbReference type="SMR" id="A0A1D6EWX1"/>
<dbReference type="STRING" id="4577.A0A1D6EWX1"/>
<dbReference type="GO" id="GO:0046872">
    <property type="term" value="F:metal ion binding"/>
    <property type="evidence" value="ECO:0007669"/>
    <property type="project" value="UniProtKB-KW"/>
</dbReference>
<name>A0A1D6EWX1_MAIZE</name>
<dbReference type="NCBIfam" id="TIGR01341">
    <property type="entry name" value="aconitase_1"/>
    <property type="match status" value="1"/>
</dbReference>
<dbReference type="PROSITE" id="PS00450">
    <property type="entry name" value="ACONITASE_1"/>
    <property type="match status" value="1"/>
</dbReference>
<comment type="similarity">
    <text evidence="2 9">Belongs to the aconitase/IPM isomerase family.</text>
</comment>
<keyword evidence="6 9" id="KW-0411">Iron-sulfur</keyword>
<dbReference type="EMBL" id="CM007648">
    <property type="protein sequence ID" value="ONM23990.1"/>
    <property type="molecule type" value="Genomic_DNA"/>
</dbReference>
<dbReference type="Gene3D" id="6.10.190.10">
    <property type="match status" value="1"/>
</dbReference>
<dbReference type="InterPro" id="IPR001030">
    <property type="entry name" value="Acoase/IPM_deHydtase_lsu_aba"/>
</dbReference>
<dbReference type="GO" id="GO:0003994">
    <property type="term" value="F:aconitate hydratase activity"/>
    <property type="evidence" value="ECO:0007669"/>
    <property type="project" value="UniProtKB-EC"/>
</dbReference>
<dbReference type="GO" id="GO:0043436">
    <property type="term" value="P:oxoacid metabolic process"/>
    <property type="evidence" value="ECO:0007669"/>
    <property type="project" value="UniProtKB-ARBA"/>
</dbReference>
<dbReference type="PROSITE" id="PS01244">
    <property type="entry name" value="ACONITASE_2"/>
    <property type="match status" value="1"/>
</dbReference>
<dbReference type="InterPro" id="IPR044137">
    <property type="entry name" value="AcnA_IRP_Swivel"/>
</dbReference>
<dbReference type="InterPro" id="IPR006249">
    <property type="entry name" value="Aconitase/IRP2"/>
</dbReference>